<keyword evidence="2" id="KW-1185">Reference proteome</keyword>
<sequence>MFPPRLPGHLEEVPDGYRINRRSRERGGLTVLRSPEAAFGTAVLAARAFSRGR</sequence>
<name>A0A6L9S9H7_9ACTN</name>
<dbReference type="EMBL" id="JAAGOA010000012">
    <property type="protein sequence ID" value="NEE02035.1"/>
    <property type="molecule type" value="Genomic_DNA"/>
</dbReference>
<organism evidence="1 2">
    <name type="scientific">Phytoactinopolyspora halotolerans</name>
    <dbReference type="NCBI Taxonomy" id="1981512"/>
    <lineage>
        <taxon>Bacteria</taxon>
        <taxon>Bacillati</taxon>
        <taxon>Actinomycetota</taxon>
        <taxon>Actinomycetes</taxon>
        <taxon>Jiangellales</taxon>
        <taxon>Jiangellaceae</taxon>
        <taxon>Phytoactinopolyspora</taxon>
    </lineage>
</organism>
<dbReference type="Proteomes" id="UP000475214">
    <property type="component" value="Unassembled WGS sequence"/>
</dbReference>
<evidence type="ECO:0000313" key="1">
    <source>
        <dbReference type="EMBL" id="NEE02035.1"/>
    </source>
</evidence>
<reference evidence="1 2" key="1">
    <citation type="submission" date="2020-02" db="EMBL/GenBank/DDBJ databases">
        <authorList>
            <person name="Li X.-J."/>
            <person name="Han X.-M."/>
        </authorList>
    </citation>
    <scope>NUCLEOTIDE SEQUENCE [LARGE SCALE GENOMIC DNA]</scope>
    <source>
        <strain evidence="1 2">CCTCC AB 2017055</strain>
    </source>
</reference>
<proteinExistence type="predicted"/>
<gene>
    <name evidence="1" type="ORF">G1H10_17815</name>
</gene>
<dbReference type="RefSeq" id="WP_163740227.1">
    <property type="nucleotide sequence ID" value="NZ_JAAGOA010000012.1"/>
</dbReference>
<protein>
    <submittedName>
        <fullName evidence="1">Uncharacterized protein</fullName>
    </submittedName>
</protein>
<evidence type="ECO:0000313" key="2">
    <source>
        <dbReference type="Proteomes" id="UP000475214"/>
    </source>
</evidence>
<accession>A0A6L9S9H7</accession>
<comment type="caution">
    <text evidence="1">The sequence shown here is derived from an EMBL/GenBank/DDBJ whole genome shotgun (WGS) entry which is preliminary data.</text>
</comment>
<dbReference type="AlphaFoldDB" id="A0A6L9S9H7"/>